<evidence type="ECO:0008006" key="3">
    <source>
        <dbReference type="Google" id="ProtNLM"/>
    </source>
</evidence>
<keyword evidence="2" id="KW-1185">Reference proteome</keyword>
<dbReference type="Proteomes" id="UP000270261">
    <property type="component" value="Unassembled WGS sequence"/>
</dbReference>
<dbReference type="RefSeq" id="WP_125096696.1">
    <property type="nucleotide sequence ID" value="NZ_RRUE01000002.1"/>
</dbReference>
<reference evidence="1 2" key="1">
    <citation type="submission" date="2018-11" db="EMBL/GenBank/DDBJ databases">
        <title>Genome sequencing of Lautropia sp. KCOM 2505 (= ChDC F240).</title>
        <authorList>
            <person name="Kook J.-K."/>
            <person name="Park S.-N."/>
            <person name="Lim Y.K."/>
        </authorList>
    </citation>
    <scope>NUCLEOTIDE SEQUENCE [LARGE SCALE GENOMIC DNA]</scope>
    <source>
        <strain evidence="1 2">KCOM 2505</strain>
    </source>
</reference>
<organism evidence="1 2">
    <name type="scientific">Lautropia dentalis</name>
    <dbReference type="NCBI Taxonomy" id="2490857"/>
    <lineage>
        <taxon>Bacteria</taxon>
        <taxon>Pseudomonadati</taxon>
        <taxon>Pseudomonadota</taxon>
        <taxon>Betaproteobacteria</taxon>
        <taxon>Burkholderiales</taxon>
        <taxon>Burkholderiaceae</taxon>
        <taxon>Lautropia</taxon>
    </lineage>
</organism>
<dbReference type="EMBL" id="RRUE01000002">
    <property type="protein sequence ID" value="RRN44504.1"/>
    <property type="molecule type" value="Genomic_DNA"/>
</dbReference>
<sequence>MAMKKAQLFPRLVDAEAEARFYAAVNARIEENLDDPSPDVDDEEVQASIDSIIRSAEARYNRKAGGA</sequence>
<protein>
    <recommendedName>
        <fullName evidence="3">Stability determinant</fullName>
    </recommendedName>
</protein>
<name>A0A426FPB4_9BURK</name>
<proteinExistence type="predicted"/>
<dbReference type="Gene3D" id="6.20.450.20">
    <property type="match status" value="1"/>
</dbReference>
<comment type="caution">
    <text evidence="1">The sequence shown here is derived from an EMBL/GenBank/DDBJ whole genome shotgun (WGS) entry which is preliminary data.</text>
</comment>
<accession>A0A426FPB4</accession>
<evidence type="ECO:0000313" key="1">
    <source>
        <dbReference type="EMBL" id="RRN44504.1"/>
    </source>
</evidence>
<dbReference type="AlphaFoldDB" id="A0A426FPB4"/>
<gene>
    <name evidence="1" type="ORF">EHV23_14565</name>
</gene>
<evidence type="ECO:0000313" key="2">
    <source>
        <dbReference type="Proteomes" id="UP000270261"/>
    </source>
</evidence>